<dbReference type="OrthoDB" id="273057at2"/>
<evidence type="ECO:0000313" key="5">
    <source>
        <dbReference type="Proteomes" id="UP000317318"/>
    </source>
</evidence>
<dbReference type="Gene3D" id="3.10.580.10">
    <property type="entry name" value="CBS-domain"/>
    <property type="match status" value="1"/>
</dbReference>
<evidence type="ECO:0000313" key="4">
    <source>
        <dbReference type="EMBL" id="QDT37992.1"/>
    </source>
</evidence>
<dbReference type="Pfam" id="PF00571">
    <property type="entry name" value="CBS"/>
    <property type="match status" value="2"/>
</dbReference>
<dbReference type="InterPro" id="IPR046342">
    <property type="entry name" value="CBS_dom_sf"/>
</dbReference>
<feature type="domain" description="CBS" evidence="3">
    <location>
        <begin position="17"/>
        <end position="78"/>
    </location>
</feature>
<dbReference type="RefSeq" id="WP_145364060.1">
    <property type="nucleotide sequence ID" value="NZ_CP036268.1"/>
</dbReference>
<name>A0A517R294_9PLAN</name>
<reference evidence="4 5" key="1">
    <citation type="submission" date="2019-02" db="EMBL/GenBank/DDBJ databases">
        <title>Deep-cultivation of Planctomycetes and their phenomic and genomic characterization uncovers novel biology.</title>
        <authorList>
            <person name="Wiegand S."/>
            <person name="Jogler M."/>
            <person name="Boedeker C."/>
            <person name="Pinto D."/>
            <person name="Vollmers J."/>
            <person name="Rivas-Marin E."/>
            <person name="Kohn T."/>
            <person name="Peeters S.H."/>
            <person name="Heuer A."/>
            <person name="Rast P."/>
            <person name="Oberbeckmann S."/>
            <person name="Bunk B."/>
            <person name="Jeske O."/>
            <person name="Meyerdierks A."/>
            <person name="Storesund J.E."/>
            <person name="Kallscheuer N."/>
            <person name="Luecker S."/>
            <person name="Lage O.M."/>
            <person name="Pohl T."/>
            <person name="Merkel B.J."/>
            <person name="Hornburger P."/>
            <person name="Mueller R.-W."/>
            <person name="Bruemmer F."/>
            <person name="Labrenz M."/>
            <person name="Spormann A.M."/>
            <person name="Op den Camp H."/>
            <person name="Overmann J."/>
            <person name="Amann R."/>
            <person name="Jetten M.S.M."/>
            <person name="Mascher T."/>
            <person name="Medema M.H."/>
            <person name="Devos D.P."/>
            <person name="Kaster A.-K."/>
            <person name="Ovreas L."/>
            <person name="Rohde M."/>
            <person name="Galperin M.Y."/>
            <person name="Jogler C."/>
        </authorList>
    </citation>
    <scope>NUCLEOTIDE SEQUENCE [LARGE SCALE GENOMIC DNA]</scope>
    <source>
        <strain evidence="4 5">Pan189</strain>
    </source>
</reference>
<dbReference type="KEGG" id="svp:Pan189_23760"/>
<organism evidence="4 5">
    <name type="scientific">Stratiformator vulcanicus</name>
    <dbReference type="NCBI Taxonomy" id="2527980"/>
    <lineage>
        <taxon>Bacteria</taxon>
        <taxon>Pseudomonadati</taxon>
        <taxon>Planctomycetota</taxon>
        <taxon>Planctomycetia</taxon>
        <taxon>Planctomycetales</taxon>
        <taxon>Planctomycetaceae</taxon>
        <taxon>Stratiformator</taxon>
    </lineage>
</organism>
<dbReference type="Proteomes" id="UP000317318">
    <property type="component" value="Chromosome"/>
</dbReference>
<proteinExistence type="predicted"/>
<keyword evidence="5" id="KW-1185">Reference proteome</keyword>
<dbReference type="PROSITE" id="PS51371">
    <property type="entry name" value="CBS"/>
    <property type="match status" value="2"/>
</dbReference>
<accession>A0A517R294</accession>
<feature type="domain" description="CBS" evidence="3">
    <location>
        <begin position="107"/>
        <end position="163"/>
    </location>
</feature>
<dbReference type="PANTHER" id="PTHR43080:SF2">
    <property type="entry name" value="CBS DOMAIN-CONTAINING PROTEIN"/>
    <property type="match status" value="1"/>
</dbReference>
<protein>
    <submittedName>
        <fullName evidence="4">Inosine 5'-monophosphate dehydrogenase</fullName>
    </submittedName>
</protein>
<evidence type="ECO:0000256" key="2">
    <source>
        <dbReference type="PROSITE-ProRule" id="PRU00703"/>
    </source>
</evidence>
<dbReference type="PANTHER" id="PTHR43080">
    <property type="entry name" value="CBS DOMAIN-CONTAINING PROTEIN CBSX3, MITOCHONDRIAL"/>
    <property type="match status" value="1"/>
</dbReference>
<gene>
    <name evidence="4" type="ORF">Pan189_23760</name>
</gene>
<dbReference type="AlphaFoldDB" id="A0A517R294"/>
<dbReference type="SUPFAM" id="SSF54631">
    <property type="entry name" value="CBS-domain pair"/>
    <property type="match status" value="1"/>
</dbReference>
<dbReference type="InterPro" id="IPR051257">
    <property type="entry name" value="Diverse_CBS-Domain"/>
</dbReference>
<dbReference type="SMART" id="SM00116">
    <property type="entry name" value="CBS"/>
    <property type="match status" value="2"/>
</dbReference>
<keyword evidence="1 2" id="KW-0129">CBS domain</keyword>
<dbReference type="InterPro" id="IPR000644">
    <property type="entry name" value="CBS_dom"/>
</dbReference>
<evidence type="ECO:0000259" key="3">
    <source>
        <dbReference type="PROSITE" id="PS51371"/>
    </source>
</evidence>
<dbReference type="EMBL" id="CP036268">
    <property type="protein sequence ID" value="QDT37992.1"/>
    <property type="molecule type" value="Genomic_DNA"/>
</dbReference>
<sequence length="165" mass="18041">MSKLPGRLGRLAARDVMTTEVIALREDSTIADAIAILKQHHITGAPVVSPDEHKLVGIFSTSDVVEPSSTVMVDPRHTGRTTWALLEKAGISTFTDDDHELLVRDRMTRTVASVQERAPIVDCARMMCQGHWHRLPVLDVNGRLIGIVSTMDLLAAMVHAADEDA</sequence>
<evidence type="ECO:0000256" key="1">
    <source>
        <dbReference type="ARBA" id="ARBA00023122"/>
    </source>
</evidence>